<name>A0A7M5UYM9_9CNID</name>
<evidence type="ECO:0000256" key="6">
    <source>
        <dbReference type="ARBA" id="ARBA00023163"/>
    </source>
</evidence>
<proteinExistence type="inferred from homology"/>
<feature type="compositionally biased region" description="Low complexity" evidence="8">
    <location>
        <begin position="182"/>
        <end position="213"/>
    </location>
</feature>
<dbReference type="InterPro" id="IPR027093">
    <property type="entry name" value="EAF_fam"/>
</dbReference>
<dbReference type="GeneID" id="136800223"/>
<sequence>MKSTSPPSHGLSEGKEYSLRLGTSFEKGSRAQESFHVLRYDFKPASIDTSQPAELTFGSNKECVVTYPNQDQGSTTFKGGRKPGAKECILIIDKETGDITLERVSTTIPLKKSRSGTVDRSAEMTRKTNTTPVSLPRKKATSHSSKHKSHDTSSSSNNQQHDSSQTSSGYGSQNSAQSKSNVAQQQSKQPPVQKPAQPKDTSGSSSSDSSSDSDSSDSDSDVEEQGKVLLDQFNDSSTPYEPPPPAPDTNKGNNILQDLQLSDSNSDSDSD</sequence>
<feature type="domain" description="Transcription elongation factor Eaf N-terminal" evidence="9">
    <location>
        <begin position="17"/>
        <end position="115"/>
    </location>
</feature>
<evidence type="ECO:0000256" key="7">
    <source>
        <dbReference type="ARBA" id="ARBA00023242"/>
    </source>
</evidence>
<organism evidence="10 11">
    <name type="scientific">Clytia hemisphaerica</name>
    <dbReference type="NCBI Taxonomy" id="252671"/>
    <lineage>
        <taxon>Eukaryota</taxon>
        <taxon>Metazoa</taxon>
        <taxon>Cnidaria</taxon>
        <taxon>Hydrozoa</taxon>
        <taxon>Hydroidolina</taxon>
        <taxon>Leptothecata</taxon>
        <taxon>Obeliida</taxon>
        <taxon>Clytiidae</taxon>
        <taxon>Clytia</taxon>
    </lineage>
</organism>
<keyword evidence="3" id="KW-0597">Phosphoprotein</keyword>
<protein>
    <recommendedName>
        <fullName evidence="9">Transcription elongation factor Eaf N-terminal domain-containing protein</fullName>
    </recommendedName>
</protein>
<dbReference type="EnsemblMetazoa" id="CLYHEMT000591.1">
    <property type="protein sequence ID" value="CLYHEMP000591.1"/>
    <property type="gene ID" value="CLYHEMG000591"/>
</dbReference>
<evidence type="ECO:0000256" key="4">
    <source>
        <dbReference type="ARBA" id="ARBA00023015"/>
    </source>
</evidence>
<evidence type="ECO:0000256" key="5">
    <source>
        <dbReference type="ARBA" id="ARBA00023159"/>
    </source>
</evidence>
<feature type="compositionally biased region" description="Polar residues" evidence="8">
    <location>
        <begin position="169"/>
        <end position="181"/>
    </location>
</feature>
<feature type="compositionally biased region" description="Acidic residues" evidence="8">
    <location>
        <begin position="214"/>
        <end position="223"/>
    </location>
</feature>
<evidence type="ECO:0000256" key="8">
    <source>
        <dbReference type="SAM" id="MobiDB-lite"/>
    </source>
</evidence>
<evidence type="ECO:0000256" key="2">
    <source>
        <dbReference type="ARBA" id="ARBA00007798"/>
    </source>
</evidence>
<dbReference type="PANTHER" id="PTHR15970:SF2">
    <property type="entry name" value="ELL-ASSOCIATED FACTOR EAF"/>
    <property type="match status" value="1"/>
</dbReference>
<evidence type="ECO:0000259" key="9">
    <source>
        <dbReference type="Pfam" id="PF09816"/>
    </source>
</evidence>
<keyword evidence="5" id="KW-0010">Activator</keyword>
<dbReference type="PANTHER" id="PTHR15970">
    <property type="entry name" value="ELL-ASSOCIATED FACTOR EAF"/>
    <property type="match status" value="1"/>
</dbReference>
<evidence type="ECO:0000256" key="3">
    <source>
        <dbReference type="ARBA" id="ARBA00022553"/>
    </source>
</evidence>
<accession>A0A7M5UYM9</accession>
<reference evidence="10" key="1">
    <citation type="submission" date="2021-01" db="UniProtKB">
        <authorList>
            <consortium name="EnsemblMetazoa"/>
        </authorList>
    </citation>
    <scope>IDENTIFICATION</scope>
</reference>
<dbReference type="OrthoDB" id="125903at2759"/>
<dbReference type="AlphaFoldDB" id="A0A7M5UYM9"/>
<feature type="compositionally biased region" description="Basic residues" evidence="8">
    <location>
        <begin position="136"/>
        <end position="149"/>
    </location>
</feature>
<comment type="subcellular location">
    <subcellularLocation>
        <location evidence="1">Nucleus</location>
    </subcellularLocation>
</comment>
<keyword evidence="4" id="KW-0805">Transcription regulation</keyword>
<keyword evidence="11" id="KW-1185">Reference proteome</keyword>
<dbReference type="GO" id="GO:0032783">
    <property type="term" value="C:super elongation complex"/>
    <property type="evidence" value="ECO:0007669"/>
    <property type="project" value="InterPro"/>
</dbReference>
<feature type="compositionally biased region" description="Low complexity" evidence="8">
    <location>
        <begin position="256"/>
        <end position="265"/>
    </location>
</feature>
<keyword evidence="6" id="KW-0804">Transcription</keyword>
<feature type="compositionally biased region" description="Low complexity" evidence="8">
    <location>
        <begin position="152"/>
        <end position="168"/>
    </location>
</feature>
<evidence type="ECO:0000313" key="11">
    <source>
        <dbReference type="Proteomes" id="UP000594262"/>
    </source>
</evidence>
<dbReference type="RefSeq" id="XP_066912944.1">
    <property type="nucleotide sequence ID" value="XM_067056843.1"/>
</dbReference>
<dbReference type="GO" id="GO:0003711">
    <property type="term" value="F:transcription elongation factor activity"/>
    <property type="evidence" value="ECO:0007669"/>
    <property type="project" value="TreeGrafter"/>
</dbReference>
<keyword evidence="7" id="KW-0539">Nucleus</keyword>
<dbReference type="GO" id="GO:0006368">
    <property type="term" value="P:transcription elongation by RNA polymerase II"/>
    <property type="evidence" value="ECO:0007669"/>
    <property type="project" value="InterPro"/>
</dbReference>
<comment type="similarity">
    <text evidence="2">Belongs to the EAF family.</text>
</comment>
<dbReference type="Proteomes" id="UP000594262">
    <property type="component" value="Unplaced"/>
</dbReference>
<dbReference type="Pfam" id="PF09816">
    <property type="entry name" value="EAF"/>
    <property type="match status" value="1"/>
</dbReference>
<evidence type="ECO:0000256" key="1">
    <source>
        <dbReference type="ARBA" id="ARBA00004123"/>
    </source>
</evidence>
<feature type="region of interest" description="Disordered" evidence="8">
    <location>
        <begin position="100"/>
        <end position="271"/>
    </location>
</feature>
<evidence type="ECO:0000313" key="10">
    <source>
        <dbReference type="EnsemblMetazoa" id="CLYHEMP000591.1"/>
    </source>
</evidence>
<dbReference type="InterPro" id="IPR019194">
    <property type="entry name" value="Tscrpt_elong_fac_Eaf_N"/>
</dbReference>